<gene>
    <name evidence="13" type="primary">nadA</name>
    <name evidence="14" type="ordered locus">Tbis_1284</name>
</gene>
<dbReference type="Pfam" id="PF02445">
    <property type="entry name" value="NadA"/>
    <property type="match status" value="1"/>
</dbReference>
<comment type="subcellular location">
    <subcellularLocation>
        <location evidence="13">Cytoplasm</location>
    </subcellularLocation>
</comment>
<evidence type="ECO:0000256" key="5">
    <source>
        <dbReference type="ARBA" id="ARBA00022490"/>
    </source>
</evidence>
<comment type="function">
    <text evidence="1 13">Catalyzes the condensation of iminoaspartate with dihydroxyacetone phosphate to form quinolinate.</text>
</comment>
<name>D6Y983_THEBD</name>
<comment type="similarity">
    <text evidence="13">Belongs to the quinolinate synthase family. Type 3 subfamily.</text>
</comment>
<feature type="binding site" evidence="13">
    <location>
        <position position="178"/>
    </location>
    <ligand>
        <name>iminosuccinate</name>
        <dbReference type="ChEBI" id="CHEBI:77875"/>
    </ligand>
</feature>
<dbReference type="NCBIfam" id="NF006881">
    <property type="entry name" value="PRK09375.2-2"/>
    <property type="match status" value="1"/>
</dbReference>
<evidence type="ECO:0000256" key="13">
    <source>
        <dbReference type="HAMAP-Rule" id="MF_00569"/>
    </source>
</evidence>
<dbReference type="InterPro" id="IPR003473">
    <property type="entry name" value="NadA"/>
</dbReference>
<comment type="catalytic activity">
    <reaction evidence="11">
        <text>iminosuccinate + dihydroxyacetone phosphate = quinolinate + phosphate + 2 H2O + H(+)</text>
        <dbReference type="Rhea" id="RHEA:25888"/>
        <dbReference type="ChEBI" id="CHEBI:15377"/>
        <dbReference type="ChEBI" id="CHEBI:15378"/>
        <dbReference type="ChEBI" id="CHEBI:29959"/>
        <dbReference type="ChEBI" id="CHEBI:43474"/>
        <dbReference type="ChEBI" id="CHEBI:57642"/>
        <dbReference type="ChEBI" id="CHEBI:77875"/>
        <dbReference type="EC" id="2.5.1.72"/>
    </reaction>
    <physiologicalReaction direction="left-to-right" evidence="11">
        <dbReference type="Rhea" id="RHEA:25889"/>
    </physiologicalReaction>
</comment>
<feature type="binding site" evidence="13">
    <location>
        <position position="61"/>
    </location>
    <ligand>
        <name>iminosuccinate</name>
        <dbReference type="ChEBI" id="CHEBI:77875"/>
    </ligand>
</feature>
<feature type="binding site" evidence="13">
    <location>
        <position position="338"/>
    </location>
    <ligand>
        <name>[4Fe-4S] cluster</name>
        <dbReference type="ChEBI" id="CHEBI:49883"/>
    </ligand>
</feature>
<dbReference type="GO" id="GO:0046872">
    <property type="term" value="F:metal ion binding"/>
    <property type="evidence" value="ECO:0007669"/>
    <property type="project" value="UniProtKB-KW"/>
</dbReference>
<comment type="pathway">
    <text evidence="2 13">Cofactor biosynthesis; NAD(+) biosynthesis; quinolinate from iminoaspartate: step 1/1.</text>
</comment>
<feature type="binding site" evidence="13">
    <location>
        <begin position="157"/>
        <end position="159"/>
    </location>
    <ligand>
        <name>iminosuccinate</name>
        <dbReference type="ChEBI" id="CHEBI:77875"/>
    </ligand>
</feature>
<evidence type="ECO:0000256" key="1">
    <source>
        <dbReference type="ARBA" id="ARBA00003791"/>
    </source>
</evidence>
<feature type="binding site" evidence="13">
    <location>
        <position position="291"/>
    </location>
    <ligand>
        <name>iminosuccinate</name>
        <dbReference type="ChEBI" id="CHEBI:77875"/>
    </ligand>
</feature>
<evidence type="ECO:0000256" key="7">
    <source>
        <dbReference type="ARBA" id="ARBA00022679"/>
    </source>
</evidence>
<dbReference type="PANTHER" id="PTHR30573">
    <property type="entry name" value="QUINOLINATE SYNTHETASE A"/>
    <property type="match status" value="1"/>
</dbReference>
<evidence type="ECO:0000256" key="12">
    <source>
        <dbReference type="ARBA" id="ARBA00073059"/>
    </source>
</evidence>
<dbReference type="AlphaFoldDB" id="D6Y983"/>
<dbReference type="KEGG" id="tbi:Tbis_1284"/>
<keyword evidence="8 13" id="KW-0479">Metal-binding</keyword>
<dbReference type="FunFam" id="3.40.50.10800:FF:000001">
    <property type="entry name" value="Quinolinate synthase A"/>
    <property type="match status" value="1"/>
</dbReference>
<feature type="binding site" evidence="13">
    <location>
        <position position="78"/>
    </location>
    <ligand>
        <name>iminosuccinate</name>
        <dbReference type="ChEBI" id="CHEBI:77875"/>
    </ligand>
</feature>
<keyword evidence="15" id="KW-1185">Reference proteome</keyword>
<evidence type="ECO:0000256" key="3">
    <source>
        <dbReference type="ARBA" id="ARBA00012669"/>
    </source>
</evidence>
<protein>
    <recommendedName>
        <fullName evidence="12 13">Quinolinate synthase</fullName>
        <ecNumber evidence="3 13">2.5.1.72</ecNumber>
    </recommendedName>
</protein>
<dbReference type="STRING" id="469371.Tbis_1284"/>
<keyword evidence="4 13" id="KW-0004">4Fe-4S</keyword>
<dbReference type="GO" id="GO:0005829">
    <property type="term" value="C:cytosol"/>
    <property type="evidence" value="ECO:0007669"/>
    <property type="project" value="TreeGrafter"/>
</dbReference>
<dbReference type="InterPro" id="IPR023515">
    <property type="entry name" value="Quinolinate_synth_A_type3"/>
</dbReference>
<dbReference type="Gene3D" id="3.40.50.10800">
    <property type="entry name" value="NadA-like"/>
    <property type="match status" value="3"/>
</dbReference>
<dbReference type="RefSeq" id="WP_013131536.1">
    <property type="nucleotide sequence ID" value="NC_014165.1"/>
</dbReference>
<reference evidence="14 15" key="1">
    <citation type="submission" date="2010-01" db="EMBL/GenBank/DDBJ databases">
        <title>The complete genome of Thermobispora bispora DSM 43833.</title>
        <authorList>
            <consortium name="US DOE Joint Genome Institute (JGI-PGF)"/>
            <person name="Lucas S."/>
            <person name="Copeland A."/>
            <person name="Lapidus A."/>
            <person name="Glavina del Rio T."/>
            <person name="Dalin E."/>
            <person name="Tice H."/>
            <person name="Bruce D."/>
            <person name="Goodwin L."/>
            <person name="Pitluck S."/>
            <person name="Kyrpides N."/>
            <person name="Mavromatis K."/>
            <person name="Ivanova N."/>
            <person name="Mikhailova N."/>
            <person name="Chertkov O."/>
            <person name="Brettin T."/>
            <person name="Detter J.C."/>
            <person name="Han C."/>
            <person name="Larimer F."/>
            <person name="Land M."/>
            <person name="Hauser L."/>
            <person name="Markowitz V."/>
            <person name="Cheng J.-F."/>
            <person name="Hugenholtz P."/>
            <person name="Woyke T."/>
            <person name="Wu D."/>
            <person name="Jando M."/>
            <person name="Schneider S."/>
            <person name="Klenk H.-P."/>
            <person name="Eisen J.A."/>
        </authorList>
    </citation>
    <scope>NUCLEOTIDE SEQUENCE [LARGE SCALE GENOMIC DNA]</scope>
    <source>
        <strain evidence="15">ATCC 19993 / DSM 43833 / CBS 139.67 / JCM 10125 / KCTC 9307 / NBRC 14880 / R51</strain>
    </source>
</reference>
<evidence type="ECO:0000256" key="11">
    <source>
        <dbReference type="ARBA" id="ARBA00050125"/>
    </source>
</evidence>
<dbReference type="eggNOG" id="COG0379">
    <property type="taxonomic scope" value="Bacteria"/>
</dbReference>
<dbReference type="Proteomes" id="UP000006640">
    <property type="component" value="Chromosome"/>
</dbReference>
<dbReference type="NCBIfam" id="NF006883">
    <property type="entry name" value="PRK09375.2-4"/>
    <property type="match status" value="1"/>
</dbReference>
<feature type="binding site" evidence="13">
    <location>
        <position position="125"/>
    </location>
    <ligand>
        <name>[4Fe-4S] cluster</name>
        <dbReference type="ChEBI" id="CHEBI:49883"/>
    </ligand>
</feature>
<keyword evidence="7 13" id="KW-0808">Transferase</keyword>
<keyword evidence="6 13" id="KW-0662">Pyridine nucleotide biosynthesis</keyword>
<dbReference type="UniPathway" id="UPA00253">
    <property type="reaction ID" value="UER00327"/>
</dbReference>
<keyword evidence="5 13" id="KW-0963">Cytoplasm</keyword>
<sequence>MVVAITETGLPLFVLGREADPRSEPGVSCPGVLPPASDPALVERARAAKERLGERLFILGHHYQRDEVIQFADVTGDSFKLAREAAARPEAEYIVFCGVHFMAESADILTSDFQKVVLPDLNAGCSMADMATFTQVEECWDLLEDIGIADHVVPITYMNSSADIKAFVGRHGGAVCTSSNAKRALEWAFQQGEQVLFLPDQHLGRNTAVLQLGLSLDDCVVYDPRRPDGGVTPERLRKAKMILWKGHCSVHGRFTAECVDDVRRRVPDVNVLVHPECRHEVVTKADYVGSTEYIIKTVQEAPPGSAWAIGTELNLVNRLAQTNPDKRVMFLDRTVCYCSTMNRIDMPHLVWALESLVEGKVVNQITVDPETTHWAKVALDRMLALP</sequence>
<keyword evidence="9 13" id="KW-0408">Iron</keyword>
<evidence type="ECO:0000256" key="9">
    <source>
        <dbReference type="ARBA" id="ARBA00023004"/>
    </source>
</evidence>
<dbReference type="GO" id="GO:0034628">
    <property type="term" value="P:'de novo' NAD+ biosynthetic process from L-aspartate"/>
    <property type="evidence" value="ECO:0007669"/>
    <property type="project" value="TreeGrafter"/>
</dbReference>
<dbReference type="GO" id="GO:0051539">
    <property type="term" value="F:4 iron, 4 sulfur cluster binding"/>
    <property type="evidence" value="ECO:0007669"/>
    <property type="project" value="UniProtKB-KW"/>
</dbReference>
<dbReference type="EMBL" id="CP001874">
    <property type="protein sequence ID" value="ADG88003.1"/>
    <property type="molecule type" value="Genomic_DNA"/>
</dbReference>
<dbReference type="NCBIfam" id="TIGR00550">
    <property type="entry name" value="nadA"/>
    <property type="match status" value="1"/>
</dbReference>
<evidence type="ECO:0000256" key="2">
    <source>
        <dbReference type="ARBA" id="ARBA00005065"/>
    </source>
</evidence>
<evidence type="ECO:0000256" key="6">
    <source>
        <dbReference type="ARBA" id="ARBA00022642"/>
    </source>
</evidence>
<keyword evidence="10 13" id="KW-0411">Iron-sulfur</keyword>
<organism evidence="14 15">
    <name type="scientific">Thermobispora bispora (strain ATCC 19993 / DSM 43833 / CBS 139.67 / JCM 10125 / KCTC 9307 / NBRC 14880 / R51)</name>
    <dbReference type="NCBI Taxonomy" id="469371"/>
    <lineage>
        <taxon>Bacteria</taxon>
        <taxon>Bacillati</taxon>
        <taxon>Actinomycetota</taxon>
        <taxon>Actinomycetes</taxon>
        <taxon>Streptosporangiales</taxon>
        <taxon>Streptosporangiaceae</taxon>
        <taxon>Thermobispora</taxon>
    </lineage>
</organism>
<evidence type="ECO:0000256" key="4">
    <source>
        <dbReference type="ARBA" id="ARBA00022485"/>
    </source>
</evidence>
<evidence type="ECO:0000313" key="14">
    <source>
        <dbReference type="EMBL" id="ADG88003.1"/>
    </source>
</evidence>
<proteinExistence type="inferred from homology"/>
<accession>D6Y983</accession>
<dbReference type="InterPro" id="IPR036094">
    <property type="entry name" value="NadA_sf"/>
</dbReference>
<evidence type="ECO:0000256" key="10">
    <source>
        <dbReference type="ARBA" id="ARBA00023014"/>
    </source>
</evidence>
<feature type="binding site" evidence="13">
    <location>
        <position position="248"/>
    </location>
    <ligand>
        <name>[4Fe-4S] cluster</name>
        <dbReference type="ChEBI" id="CHEBI:49883"/>
    </ligand>
</feature>
<dbReference type="GO" id="GO:0008987">
    <property type="term" value="F:quinolinate synthetase A activity"/>
    <property type="evidence" value="ECO:0007669"/>
    <property type="project" value="UniProtKB-UniRule"/>
</dbReference>
<evidence type="ECO:0000313" key="15">
    <source>
        <dbReference type="Proteomes" id="UP000006640"/>
    </source>
</evidence>
<dbReference type="HAMAP" id="MF_00569">
    <property type="entry name" value="NadA_type3"/>
    <property type="match status" value="1"/>
</dbReference>
<evidence type="ECO:0000256" key="8">
    <source>
        <dbReference type="ARBA" id="ARBA00022723"/>
    </source>
</evidence>
<dbReference type="PANTHER" id="PTHR30573:SF0">
    <property type="entry name" value="QUINOLINATE SYNTHASE, CHLOROPLASTIC"/>
    <property type="match status" value="1"/>
</dbReference>
<dbReference type="EC" id="2.5.1.72" evidence="3 13"/>
<dbReference type="HOGENOM" id="CLU_047382_2_0_11"/>
<comment type="cofactor">
    <cofactor evidence="13">
        <name>[4Fe-4S] cluster</name>
        <dbReference type="ChEBI" id="CHEBI:49883"/>
    </cofactor>
    <text evidence="13">Binds 1 [4Fe-4S] cluster per subunit.</text>
</comment>
<feature type="binding site" evidence="13">
    <location>
        <begin position="274"/>
        <end position="276"/>
    </location>
    <ligand>
        <name>iminosuccinate</name>
        <dbReference type="ChEBI" id="CHEBI:77875"/>
    </ligand>
</feature>
<dbReference type="SUPFAM" id="SSF142754">
    <property type="entry name" value="NadA-like"/>
    <property type="match status" value="1"/>
</dbReference>